<dbReference type="EMBL" id="JACYTQ010000003">
    <property type="protein sequence ID" value="MBD8489029.1"/>
    <property type="molecule type" value="Genomic_DNA"/>
</dbReference>
<evidence type="ECO:0000313" key="4">
    <source>
        <dbReference type="Proteomes" id="UP000647133"/>
    </source>
</evidence>
<dbReference type="Pfam" id="PF09865">
    <property type="entry name" value="DUF2092"/>
    <property type="match status" value="1"/>
</dbReference>
<keyword evidence="4" id="KW-1185">Reference proteome</keyword>
<dbReference type="SUPFAM" id="SSF89392">
    <property type="entry name" value="Prokaryotic lipoproteins and lipoprotein localization factors"/>
    <property type="match status" value="1"/>
</dbReference>
<evidence type="ECO:0000313" key="3">
    <source>
        <dbReference type="EMBL" id="MBD8489029.1"/>
    </source>
</evidence>
<proteinExistence type="predicted"/>
<evidence type="ECO:0000256" key="1">
    <source>
        <dbReference type="ARBA" id="ARBA00022729"/>
    </source>
</evidence>
<protein>
    <submittedName>
        <fullName evidence="3">DUF2092 domain-containing protein</fullName>
    </submittedName>
</protein>
<dbReference type="InterPro" id="IPR019207">
    <property type="entry name" value="DUF2092"/>
</dbReference>
<reference evidence="3 4" key="1">
    <citation type="submission" date="2020-09" db="EMBL/GenBank/DDBJ databases">
        <title>Echinicola sp. CAU 1574 isolated from sand of Sido Beach.</title>
        <authorList>
            <person name="Kim W."/>
        </authorList>
    </citation>
    <scope>NUCLEOTIDE SEQUENCE [LARGE SCALE GENOMIC DNA]</scope>
    <source>
        <strain evidence="3 4">CAU 1574</strain>
    </source>
</reference>
<dbReference type="InterPro" id="IPR029046">
    <property type="entry name" value="LolA/LolB/LppX"/>
</dbReference>
<evidence type="ECO:0000256" key="2">
    <source>
        <dbReference type="SAM" id="SignalP"/>
    </source>
</evidence>
<name>A0ABR9AJN8_9BACT</name>
<comment type="caution">
    <text evidence="3">The sequence shown here is derived from an EMBL/GenBank/DDBJ whole genome shotgun (WGS) entry which is preliminary data.</text>
</comment>
<sequence>MKRILLFLVFTIPSVSSFAQEQEEDIDPIAVFILDHMASVIGDLESCHYTITTEIDTPSVEVGTEKEHNDSEVYMQGPNKMLVHSKGQYGHRGFYYNGEVFTYYSYSENNYTTVKAPDNILSTIDSMNYYYDVEFPAADFFYPTFTDDLLENFDKLKFLGSKLIDGKDCFHIAASNDSLIVQIWIANDATNLPVKLLIIHKDKENFPQYEATFTHWEINPVIPASIFEFSPPPGARLIAILPKH</sequence>
<dbReference type="Proteomes" id="UP000647133">
    <property type="component" value="Unassembled WGS sequence"/>
</dbReference>
<dbReference type="RefSeq" id="WP_192009921.1">
    <property type="nucleotide sequence ID" value="NZ_JACYTQ010000003.1"/>
</dbReference>
<feature type="chain" id="PRO_5047366718" evidence="2">
    <location>
        <begin position="20"/>
        <end position="244"/>
    </location>
</feature>
<gene>
    <name evidence="3" type="ORF">IFO69_09755</name>
</gene>
<keyword evidence="1 2" id="KW-0732">Signal</keyword>
<accession>A0ABR9AJN8</accession>
<organism evidence="3 4">
    <name type="scientific">Echinicola arenosa</name>
    <dbReference type="NCBI Taxonomy" id="2774144"/>
    <lineage>
        <taxon>Bacteria</taxon>
        <taxon>Pseudomonadati</taxon>
        <taxon>Bacteroidota</taxon>
        <taxon>Cytophagia</taxon>
        <taxon>Cytophagales</taxon>
        <taxon>Cyclobacteriaceae</taxon>
        <taxon>Echinicola</taxon>
    </lineage>
</organism>
<dbReference type="Gene3D" id="2.50.20.10">
    <property type="entry name" value="Lipoprotein localisation LolA/LolB/LppX"/>
    <property type="match status" value="1"/>
</dbReference>
<feature type="signal peptide" evidence="2">
    <location>
        <begin position="1"/>
        <end position="19"/>
    </location>
</feature>